<evidence type="ECO:0000256" key="3">
    <source>
        <dbReference type="ARBA" id="ARBA00022490"/>
    </source>
</evidence>
<dbReference type="Ensembl" id="ENSEBUT00000027275.1">
    <property type="protein sequence ID" value="ENSEBUP00000026699.1"/>
    <property type="gene ID" value="ENSEBUG00000016441.1"/>
</dbReference>
<evidence type="ECO:0000259" key="14">
    <source>
        <dbReference type="PROSITE" id="PS50106"/>
    </source>
</evidence>
<dbReference type="InterPro" id="IPR040645">
    <property type="entry name" value="Neurabin-1/2_PDZ"/>
</dbReference>
<dbReference type="OMA" id="SRAPIKX"/>
<keyword evidence="8 12" id="KW-0175">Coiled coil</keyword>
<dbReference type="CDD" id="cd06790">
    <property type="entry name" value="PDZ_neurabin-like"/>
    <property type="match status" value="1"/>
</dbReference>
<feature type="region of interest" description="Disordered" evidence="13">
    <location>
        <begin position="188"/>
        <end position="234"/>
    </location>
</feature>
<dbReference type="Pfam" id="PF17817">
    <property type="entry name" value="PDZ_5"/>
    <property type="match status" value="1"/>
</dbReference>
<feature type="compositionally biased region" description="Basic and acidic residues" evidence="13">
    <location>
        <begin position="154"/>
        <end position="174"/>
    </location>
</feature>
<keyword evidence="9" id="KW-0009">Actin-binding</keyword>
<evidence type="ECO:0000256" key="13">
    <source>
        <dbReference type="SAM" id="MobiDB-lite"/>
    </source>
</evidence>
<reference evidence="15" key="1">
    <citation type="submission" date="2025-08" db="UniProtKB">
        <authorList>
            <consortium name="Ensembl"/>
        </authorList>
    </citation>
    <scope>IDENTIFICATION</scope>
</reference>
<dbReference type="Gene3D" id="2.30.42.10">
    <property type="match status" value="1"/>
</dbReference>
<keyword evidence="10" id="KW-0206">Cytoskeleton</keyword>
<dbReference type="SUPFAM" id="SSF50156">
    <property type="entry name" value="PDZ domain-like"/>
    <property type="match status" value="1"/>
</dbReference>
<evidence type="ECO:0000256" key="1">
    <source>
        <dbReference type="ARBA" id="ARBA00004245"/>
    </source>
</evidence>
<dbReference type="Proteomes" id="UP000694388">
    <property type="component" value="Unplaced"/>
</dbReference>
<feature type="region of interest" description="Disordered" evidence="13">
    <location>
        <begin position="1"/>
        <end position="174"/>
    </location>
</feature>
<feature type="region of interest" description="Disordered" evidence="13">
    <location>
        <begin position="254"/>
        <end position="285"/>
    </location>
</feature>
<proteinExistence type="predicted"/>
<sequence>MLKAEARADRPPLRSASPHRNAYRTEFQAIKRSFDRSIDPESDGKEVTPSNGSQAPSRQRGRQYGTNVDRIKSMLMAMQTGPPTTTTGTEQADKDGLPTVVKQKARAFSRTPQSPSRGRHPGSGPASPSRGTRSGGRGRHSSPKVVEDSPGSPQRRESRGKERTSRVEEVMPELAHRFSEARRIFQISEGGRTRAPKLSPVGGSPAGAPSSPRDDHYGGAAPAELRGSVGGSTESLDSILDAASPTVSQLTAVFEPGKSDGEGSVKGRDPTRKGLPLIGSPLSGRPITQEAFSSDGESAASFQGETLPTDDVWPGDATPMGMCAEDIQRYSQEGKEAADATDHELVVDRLTALKRGTAALVNGPHSNDLEGHYMPMSITGEANENNGRSGFDEDVTVGSYMEIGGAADENEGLRSFVELPGLSEEEDDGEDVQEPVSSGRRVRFSTAPIKMFTTFSNAEYDRRNSEVDPVAASAEYELEKRVERMDLFEVDIEKGQDGLGLSIIGMGVGADAGLEKLGIFVKMVTEGGVAFRDGRISVNDQIVEVDGISLVGVTQSFAATVLKNTSGLVRLLIGREKPGQESEVARLISQTLEQERRQRELFEQQHGCYVDDDDYGDENYDDETGEYISEEEGEEEDEDMRMVRGTRMAIEVFDLPEDDEEFSLSDMDTDRLSHKFQELRIKHAITEAEIARLKEKLLCCEDDKERWEAERAQLEESMVENAERMNKLESYWLEAQALCQTVNEHLKESQAQYQALEKKYCKAKKLIKEYQQKDVGLALREEVHGKSLDETEEECADKGGDAPSEETVAVRDAAPEKDRPSSSESPPCPSLVCIDKDQGRMTGQTQSVGQHVGDGAAPPQVSVSTSSKDQDDQTEETK</sequence>
<dbReference type="Pfam" id="PF00595">
    <property type="entry name" value="PDZ"/>
    <property type="match status" value="1"/>
</dbReference>
<dbReference type="PANTHER" id="PTHR16154:SF6">
    <property type="entry name" value="SPINOPHILIN, ISOFORM J"/>
    <property type="match status" value="1"/>
</dbReference>
<feature type="compositionally biased region" description="Low complexity" evidence="13">
    <location>
        <begin position="112"/>
        <end position="132"/>
    </location>
</feature>
<evidence type="ECO:0000256" key="8">
    <source>
        <dbReference type="ARBA" id="ARBA00023054"/>
    </source>
</evidence>
<feature type="domain" description="PDZ" evidence="14">
    <location>
        <begin position="489"/>
        <end position="577"/>
    </location>
</feature>
<keyword evidence="2" id="KW-0217">Developmental protein</keyword>
<dbReference type="AlphaFoldDB" id="A0A8C4RAN7"/>
<feature type="compositionally biased region" description="Basic and acidic residues" evidence="13">
    <location>
        <begin position="1"/>
        <end position="12"/>
    </location>
</feature>
<feature type="compositionally biased region" description="Basic and acidic residues" evidence="13">
    <location>
        <begin position="32"/>
        <end position="46"/>
    </location>
</feature>
<dbReference type="SMART" id="SM00228">
    <property type="entry name" value="PDZ"/>
    <property type="match status" value="1"/>
</dbReference>
<evidence type="ECO:0000256" key="10">
    <source>
        <dbReference type="ARBA" id="ARBA00023212"/>
    </source>
</evidence>
<dbReference type="InterPro" id="IPR043446">
    <property type="entry name" value="Neurabin-like"/>
</dbReference>
<feature type="region of interest" description="Disordered" evidence="13">
    <location>
        <begin position="788"/>
        <end position="878"/>
    </location>
</feature>
<organism evidence="15 16">
    <name type="scientific">Eptatretus burgeri</name>
    <name type="common">Inshore hagfish</name>
    <dbReference type="NCBI Taxonomy" id="7764"/>
    <lineage>
        <taxon>Eukaryota</taxon>
        <taxon>Metazoa</taxon>
        <taxon>Chordata</taxon>
        <taxon>Craniata</taxon>
        <taxon>Vertebrata</taxon>
        <taxon>Cyclostomata</taxon>
        <taxon>Myxini</taxon>
        <taxon>Myxiniformes</taxon>
        <taxon>Myxinidae</taxon>
        <taxon>Eptatretinae</taxon>
        <taxon>Eptatretus</taxon>
    </lineage>
</organism>
<dbReference type="GO" id="GO:0005737">
    <property type="term" value="C:cytoplasm"/>
    <property type="evidence" value="ECO:0007669"/>
    <property type="project" value="TreeGrafter"/>
</dbReference>
<evidence type="ECO:0000256" key="9">
    <source>
        <dbReference type="ARBA" id="ARBA00023203"/>
    </source>
</evidence>
<feature type="coiled-coil region" evidence="12">
    <location>
        <begin position="676"/>
        <end position="759"/>
    </location>
</feature>
<comment type="subcellular location">
    <subcellularLocation>
        <location evidence="1">Cytoplasm</location>
        <location evidence="1">Cytoskeleton</location>
    </subcellularLocation>
    <subcellularLocation>
        <location evidence="11">Synapse</location>
    </subcellularLocation>
</comment>
<evidence type="ECO:0000313" key="16">
    <source>
        <dbReference type="Proteomes" id="UP000694388"/>
    </source>
</evidence>
<feature type="compositionally biased region" description="Basic and acidic residues" evidence="13">
    <location>
        <begin position="868"/>
        <end position="878"/>
    </location>
</feature>
<evidence type="ECO:0000256" key="2">
    <source>
        <dbReference type="ARBA" id="ARBA00022473"/>
    </source>
</evidence>
<evidence type="ECO:0000313" key="15">
    <source>
        <dbReference type="Ensembl" id="ENSEBUP00000026699.1"/>
    </source>
</evidence>
<keyword evidence="5" id="KW-0221">Differentiation</keyword>
<feature type="compositionally biased region" description="Low complexity" evidence="13">
    <location>
        <begin position="80"/>
        <end position="89"/>
    </location>
</feature>
<dbReference type="FunFam" id="2.30.42.10:FF:000010">
    <property type="entry name" value="Neurabin-1 isoform 1"/>
    <property type="match status" value="1"/>
</dbReference>
<evidence type="ECO:0000256" key="5">
    <source>
        <dbReference type="ARBA" id="ARBA00022782"/>
    </source>
</evidence>
<dbReference type="GO" id="GO:0030425">
    <property type="term" value="C:dendrite"/>
    <property type="evidence" value="ECO:0007669"/>
    <property type="project" value="TreeGrafter"/>
</dbReference>
<accession>A0A8C4RAN7</accession>
<dbReference type="InterPro" id="IPR036034">
    <property type="entry name" value="PDZ_sf"/>
</dbReference>
<feature type="compositionally biased region" description="Polar residues" evidence="13">
    <location>
        <begin position="48"/>
        <end position="57"/>
    </location>
</feature>
<dbReference type="GO" id="GO:0019722">
    <property type="term" value="P:calcium-mediated signaling"/>
    <property type="evidence" value="ECO:0007669"/>
    <property type="project" value="TreeGrafter"/>
</dbReference>
<evidence type="ECO:0000256" key="6">
    <source>
        <dbReference type="ARBA" id="ARBA00022902"/>
    </source>
</evidence>
<feature type="compositionally biased region" description="Basic and acidic residues" evidence="13">
    <location>
        <begin position="257"/>
        <end position="272"/>
    </location>
</feature>
<dbReference type="PANTHER" id="PTHR16154">
    <property type="entry name" value="NEURABIN"/>
    <property type="match status" value="1"/>
</dbReference>
<evidence type="ECO:0000256" key="4">
    <source>
        <dbReference type="ARBA" id="ARBA00022553"/>
    </source>
</evidence>
<dbReference type="GO" id="GO:0007015">
    <property type="term" value="P:actin filament organization"/>
    <property type="evidence" value="ECO:0007669"/>
    <property type="project" value="TreeGrafter"/>
</dbReference>
<keyword evidence="16" id="KW-1185">Reference proteome</keyword>
<evidence type="ECO:0000256" key="11">
    <source>
        <dbReference type="ARBA" id="ARBA00034103"/>
    </source>
</evidence>
<keyword evidence="3" id="KW-0963">Cytoplasm</keyword>
<dbReference type="GO" id="GO:0014069">
    <property type="term" value="C:postsynaptic density"/>
    <property type="evidence" value="ECO:0007669"/>
    <property type="project" value="TreeGrafter"/>
</dbReference>
<keyword evidence="7" id="KW-0770">Synapse</keyword>
<keyword evidence="4" id="KW-0597">Phosphoprotein</keyword>
<dbReference type="GO" id="GO:0031175">
    <property type="term" value="P:neuron projection development"/>
    <property type="evidence" value="ECO:0007669"/>
    <property type="project" value="TreeGrafter"/>
</dbReference>
<name>A0A8C4RAN7_EPTBU</name>
<evidence type="ECO:0000256" key="7">
    <source>
        <dbReference type="ARBA" id="ARBA00023018"/>
    </source>
</evidence>
<evidence type="ECO:0000256" key="12">
    <source>
        <dbReference type="SAM" id="Coils"/>
    </source>
</evidence>
<keyword evidence="6" id="KW-0524">Neurogenesis</keyword>
<dbReference type="InterPro" id="IPR001478">
    <property type="entry name" value="PDZ"/>
</dbReference>
<dbReference type="PROSITE" id="PS50106">
    <property type="entry name" value="PDZ"/>
    <property type="match status" value="1"/>
</dbReference>
<dbReference type="GO" id="GO:0015629">
    <property type="term" value="C:actin cytoskeleton"/>
    <property type="evidence" value="ECO:0007669"/>
    <property type="project" value="TreeGrafter"/>
</dbReference>
<protein>
    <recommendedName>
        <fullName evidence="14">PDZ domain-containing protein</fullName>
    </recommendedName>
</protein>
<reference evidence="15" key="2">
    <citation type="submission" date="2025-09" db="UniProtKB">
        <authorList>
            <consortium name="Ensembl"/>
        </authorList>
    </citation>
    <scope>IDENTIFICATION</scope>
</reference>
<dbReference type="GO" id="GO:0051015">
    <property type="term" value="F:actin filament binding"/>
    <property type="evidence" value="ECO:0007669"/>
    <property type="project" value="TreeGrafter"/>
</dbReference>
<dbReference type="GeneTree" id="ENSGT00940000155538"/>